<dbReference type="EMBL" id="QJKC01000009">
    <property type="protein sequence ID" value="PXX46163.1"/>
    <property type="molecule type" value="Genomic_DNA"/>
</dbReference>
<evidence type="ECO:0000259" key="3">
    <source>
        <dbReference type="PROSITE" id="PS51186"/>
    </source>
</evidence>
<evidence type="ECO:0000313" key="4">
    <source>
        <dbReference type="EMBL" id="PXX46163.1"/>
    </source>
</evidence>
<organism evidence="4 5">
    <name type="scientific">Aquitalea magnusonii</name>
    <dbReference type="NCBI Taxonomy" id="332411"/>
    <lineage>
        <taxon>Bacteria</taxon>
        <taxon>Pseudomonadati</taxon>
        <taxon>Pseudomonadota</taxon>
        <taxon>Betaproteobacteria</taxon>
        <taxon>Neisseriales</taxon>
        <taxon>Chromobacteriaceae</taxon>
        <taxon>Aquitalea</taxon>
    </lineage>
</organism>
<feature type="domain" description="N-acetyltransferase" evidence="3">
    <location>
        <begin position="10"/>
        <end position="154"/>
    </location>
</feature>
<gene>
    <name evidence="4" type="ORF">DFR38_1094</name>
</gene>
<dbReference type="PANTHER" id="PTHR43877">
    <property type="entry name" value="AMINOALKYLPHOSPHONATE N-ACETYLTRANSFERASE-RELATED-RELATED"/>
    <property type="match status" value="1"/>
</dbReference>
<dbReference type="RefSeq" id="WP_059285132.1">
    <property type="nucleotide sequence ID" value="NZ_LNQU01000015.1"/>
</dbReference>
<evidence type="ECO:0000256" key="2">
    <source>
        <dbReference type="ARBA" id="ARBA00023315"/>
    </source>
</evidence>
<keyword evidence="2" id="KW-0012">Acyltransferase</keyword>
<dbReference type="InterPro" id="IPR016181">
    <property type="entry name" value="Acyl_CoA_acyltransferase"/>
</dbReference>
<dbReference type="InterPro" id="IPR050832">
    <property type="entry name" value="Bact_Acetyltransf"/>
</dbReference>
<dbReference type="CDD" id="cd04301">
    <property type="entry name" value="NAT_SF"/>
    <property type="match status" value="1"/>
</dbReference>
<dbReference type="GO" id="GO:0016747">
    <property type="term" value="F:acyltransferase activity, transferring groups other than amino-acyl groups"/>
    <property type="evidence" value="ECO:0007669"/>
    <property type="project" value="InterPro"/>
</dbReference>
<dbReference type="AlphaFoldDB" id="A0A318JGC4"/>
<keyword evidence="5" id="KW-1185">Reference proteome</keyword>
<accession>A0A318JGC4</accession>
<name>A0A318JGC4_9NEIS</name>
<dbReference type="Gene3D" id="3.40.630.30">
    <property type="match status" value="1"/>
</dbReference>
<proteinExistence type="predicted"/>
<dbReference type="OrthoDB" id="9796171at2"/>
<evidence type="ECO:0000313" key="5">
    <source>
        <dbReference type="Proteomes" id="UP000248395"/>
    </source>
</evidence>
<dbReference type="InterPro" id="IPR000182">
    <property type="entry name" value="GNAT_dom"/>
</dbReference>
<dbReference type="Proteomes" id="UP000248395">
    <property type="component" value="Unassembled WGS sequence"/>
</dbReference>
<dbReference type="PROSITE" id="PS51186">
    <property type="entry name" value="GNAT"/>
    <property type="match status" value="1"/>
</dbReference>
<dbReference type="SUPFAM" id="SSF55729">
    <property type="entry name" value="Acyl-CoA N-acyltransferases (Nat)"/>
    <property type="match status" value="1"/>
</dbReference>
<reference evidence="4 5" key="1">
    <citation type="submission" date="2018-05" db="EMBL/GenBank/DDBJ databases">
        <title>Genomic Encyclopedia of Type Strains, Phase IV (KMG-IV): sequencing the most valuable type-strain genomes for metagenomic binning, comparative biology and taxonomic classification.</title>
        <authorList>
            <person name="Goeker M."/>
        </authorList>
    </citation>
    <scope>NUCLEOTIDE SEQUENCE [LARGE SCALE GENOMIC DNA]</scope>
    <source>
        <strain evidence="4 5">DSM 25134</strain>
    </source>
</reference>
<evidence type="ECO:0000256" key="1">
    <source>
        <dbReference type="ARBA" id="ARBA00022679"/>
    </source>
</evidence>
<sequence>MASLLQWQCHPFEGFTPHALYEMLQLRDRVFVLEQQSIYGDVDGVDLHCHHLLGRDDQGRLLGYARLIAPGSKYPDAAAIGRVVLEPAARGKGLGNQLLAEAVNHCLQRWPAAPIMLSAQTAAQGLYERFGFVAVSAPYDDGGILHVDMRRSTLAA</sequence>
<comment type="caution">
    <text evidence="4">The sequence shown here is derived from an EMBL/GenBank/DDBJ whole genome shotgun (WGS) entry which is preliminary data.</text>
</comment>
<dbReference type="Pfam" id="PF13673">
    <property type="entry name" value="Acetyltransf_10"/>
    <property type="match status" value="1"/>
</dbReference>
<protein>
    <submittedName>
        <fullName evidence="4">ElaA protein</fullName>
    </submittedName>
</protein>
<keyword evidence="1" id="KW-0808">Transferase</keyword>